<proteinExistence type="predicted"/>
<evidence type="ECO:0000313" key="7">
    <source>
        <dbReference type="Proteomes" id="UP000593567"/>
    </source>
</evidence>
<keyword evidence="1" id="KW-0732">Signal</keyword>
<dbReference type="InterPro" id="IPR051170">
    <property type="entry name" value="Neural/epithelial_adhesion"/>
</dbReference>
<keyword evidence="7" id="KW-1185">Reference proteome</keyword>
<accession>A0A7J7JVI9</accession>
<dbReference type="EMBL" id="VXIV02001709">
    <property type="protein sequence ID" value="KAF6030419.1"/>
    <property type="molecule type" value="Genomic_DNA"/>
</dbReference>
<dbReference type="SMART" id="SM00408">
    <property type="entry name" value="IGc2"/>
    <property type="match status" value="3"/>
</dbReference>
<dbReference type="InterPro" id="IPR013783">
    <property type="entry name" value="Ig-like_fold"/>
</dbReference>
<evidence type="ECO:0000256" key="2">
    <source>
        <dbReference type="ARBA" id="ARBA00022737"/>
    </source>
</evidence>
<evidence type="ECO:0000259" key="5">
    <source>
        <dbReference type="PROSITE" id="PS50835"/>
    </source>
</evidence>
<dbReference type="Gene3D" id="2.60.40.10">
    <property type="entry name" value="Immunoglobulins"/>
    <property type="match status" value="4"/>
</dbReference>
<dbReference type="SUPFAM" id="SSF48726">
    <property type="entry name" value="Immunoglobulin"/>
    <property type="match status" value="5"/>
</dbReference>
<evidence type="ECO:0000256" key="3">
    <source>
        <dbReference type="ARBA" id="ARBA00023157"/>
    </source>
</evidence>
<dbReference type="SMART" id="SM00409">
    <property type="entry name" value="IG"/>
    <property type="match status" value="4"/>
</dbReference>
<dbReference type="InterPro" id="IPR036179">
    <property type="entry name" value="Ig-like_dom_sf"/>
</dbReference>
<dbReference type="Proteomes" id="UP000593567">
    <property type="component" value="Unassembled WGS sequence"/>
</dbReference>
<feature type="domain" description="Ig-like" evidence="5">
    <location>
        <begin position="240"/>
        <end position="322"/>
    </location>
</feature>
<sequence>MVMLFVDKLVLYFNLLCFNLLIYSTSDVVHAQLLQGIPSTRVKQVAYGKTIAVTCSPDSTTTAIDLKWYGPNQYFPASNEKYLIKSKALMPLEEDGSSSRIYTEPNGNRLKLIISEIQSIDTGTYNCTGRVTNIPSSWSFELQAFVGLKVEADGQQILVHGENSKIHCSVTAQPPPETSWYFNNNYIDTQASSRYEVVTDGLIVYGVGFGDNGTYECQGTELTTGDTDKKRITVKVVTRPVMAVAPVNTTGVQSRDAQILCSVNSVPPPTYRWYLGNSMDYGAEVGTIADHNRYRPSSTDGTLTITNVQLGDEKWYWCEGRNEADNVFGKAFFEVQMIPTFERSLNLNNTETREGNKAIMICQCEAKPNPKMRFHRVGYAAPYVNGVQPNDSRINIYEKPSSASHENQEIIPQEVVIEIENTTPNDTANYTCIAENSAGRNETTMIIIIQHQPNFDLTPPSLLTQCIWEEHPRNVTVLLSGFPQPSVSWARSDGKQISPDQTAFKQYFEPYWETAGVMNGWQT</sequence>
<keyword evidence="4" id="KW-0393">Immunoglobulin domain</keyword>
<dbReference type="PROSITE" id="PS50835">
    <property type="entry name" value="IG_LIKE"/>
    <property type="match status" value="4"/>
</dbReference>
<keyword evidence="3" id="KW-1015">Disulfide bond</keyword>
<evidence type="ECO:0000256" key="4">
    <source>
        <dbReference type="ARBA" id="ARBA00023319"/>
    </source>
</evidence>
<dbReference type="InterPro" id="IPR007110">
    <property type="entry name" value="Ig-like_dom"/>
</dbReference>
<feature type="domain" description="Ig-like" evidence="5">
    <location>
        <begin position="135"/>
        <end position="233"/>
    </location>
</feature>
<dbReference type="OrthoDB" id="9998697at2759"/>
<feature type="domain" description="Ig-like" evidence="5">
    <location>
        <begin position="339"/>
        <end position="448"/>
    </location>
</feature>
<name>A0A7J7JVI9_BUGNE</name>
<keyword evidence="2" id="KW-0677">Repeat</keyword>
<evidence type="ECO:0000313" key="6">
    <source>
        <dbReference type="EMBL" id="KAF6030419.1"/>
    </source>
</evidence>
<evidence type="ECO:0000256" key="1">
    <source>
        <dbReference type="ARBA" id="ARBA00022729"/>
    </source>
</evidence>
<reference evidence="6" key="1">
    <citation type="submission" date="2020-06" db="EMBL/GenBank/DDBJ databases">
        <title>Draft genome of Bugula neritina, a colonial animal packing powerful symbionts and potential medicines.</title>
        <authorList>
            <person name="Rayko M."/>
        </authorList>
    </citation>
    <scope>NUCLEOTIDE SEQUENCE [LARGE SCALE GENOMIC DNA]</scope>
    <source>
        <strain evidence="6">Kwan_BN1</strain>
    </source>
</reference>
<dbReference type="InterPro" id="IPR003598">
    <property type="entry name" value="Ig_sub2"/>
</dbReference>
<organism evidence="6 7">
    <name type="scientific">Bugula neritina</name>
    <name type="common">Brown bryozoan</name>
    <name type="synonym">Sertularia neritina</name>
    <dbReference type="NCBI Taxonomy" id="10212"/>
    <lineage>
        <taxon>Eukaryota</taxon>
        <taxon>Metazoa</taxon>
        <taxon>Spiralia</taxon>
        <taxon>Lophotrochozoa</taxon>
        <taxon>Bryozoa</taxon>
        <taxon>Gymnolaemata</taxon>
        <taxon>Cheilostomatida</taxon>
        <taxon>Flustrina</taxon>
        <taxon>Buguloidea</taxon>
        <taxon>Bugulidae</taxon>
        <taxon>Bugula</taxon>
    </lineage>
</organism>
<protein>
    <submittedName>
        <fullName evidence="6">Fas2</fullName>
    </submittedName>
</protein>
<dbReference type="Pfam" id="PF13927">
    <property type="entry name" value="Ig_3"/>
    <property type="match status" value="3"/>
</dbReference>
<feature type="domain" description="Ig-like" evidence="5">
    <location>
        <begin position="38"/>
        <end position="128"/>
    </location>
</feature>
<dbReference type="PANTHER" id="PTHR12231:SF253">
    <property type="entry name" value="DPR-INTERACTING PROTEIN ETA, ISOFORM B-RELATED"/>
    <property type="match status" value="1"/>
</dbReference>
<dbReference type="CDD" id="cd00096">
    <property type="entry name" value="Ig"/>
    <property type="match status" value="1"/>
</dbReference>
<comment type="caution">
    <text evidence="6">The sequence shown here is derived from an EMBL/GenBank/DDBJ whole genome shotgun (WGS) entry which is preliminary data.</text>
</comment>
<gene>
    <name evidence="6" type="ORF">EB796_011260</name>
</gene>
<dbReference type="AlphaFoldDB" id="A0A7J7JVI9"/>
<dbReference type="PANTHER" id="PTHR12231">
    <property type="entry name" value="CTX-RELATED TYPE I TRANSMEMBRANE PROTEIN"/>
    <property type="match status" value="1"/>
</dbReference>
<dbReference type="InterPro" id="IPR003599">
    <property type="entry name" value="Ig_sub"/>
</dbReference>